<evidence type="ECO:0000313" key="2">
    <source>
        <dbReference type="EMBL" id="MPN20284.1"/>
    </source>
</evidence>
<sequence>MASQGLPGFVRGCTARTLRFDRGLAPGPGDAVAGRGSLGDLVQQRQDDSAAGEQNHDQGDGADRGDQSQPAGQHEAQAMPDQVSDPQRGAAGAQQQREDDDAQQQPERLSSPAGRGDSDAGSQPLLALHIGPP</sequence>
<feature type="compositionally biased region" description="Low complexity" evidence="1">
    <location>
        <begin position="85"/>
        <end position="95"/>
    </location>
</feature>
<name>A0A645G847_9ZZZZ</name>
<organism evidence="2">
    <name type="scientific">bioreactor metagenome</name>
    <dbReference type="NCBI Taxonomy" id="1076179"/>
    <lineage>
        <taxon>unclassified sequences</taxon>
        <taxon>metagenomes</taxon>
        <taxon>ecological metagenomes</taxon>
    </lineage>
</organism>
<gene>
    <name evidence="2" type="ORF">SDC9_167662</name>
</gene>
<feature type="region of interest" description="Disordered" evidence="1">
    <location>
        <begin position="20"/>
        <end position="133"/>
    </location>
</feature>
<protein>
    <submittedName>
        <fullName evidence="2">Uncharacterized protein</fullName>
    </submittedName>
</protein>
<reference evidence="2" key="1">
    <citation type="submission" date="2019-08" db="EMBL/GenBank/DDBJ databases">
        <authorList>
            <person name="Kucharzyk K."/>
            <person name="Murdoch R.W."/>
            <person name="Higgins S."/>
            <person name="Loffler F."/>
        </authorList>
    </citation>
    <scope>NUCLEOTIDE SEQUENCE</scope>
</reference>
<evidence type="ECO:0000256" key="1">
    <source>
        <dbReference type="SAM" id="MobiDB-lite"/>
    </source>
</evidence>
<proteinExistence type="predicted"/>
<dbReference type="AlphaFoldDB" id="A0A645G847"/>
<comment type="caution">
    <text evidence="2">The sequence shown here is derived from an EMBL/GenBank/DDBJ whole genome shotgun (WGS) entry which is preliminary data.</text>
</comment>
<dbReference type="EMBL" id="VSSQ01067995">
    <property type="protein sequence ID" value="MPN20284.1"/>
    <property type="molecule type" value="Genomic_DNA"/>
</dbReference>
<feature type="compositionally biased region" description="Basic and acidic residues" evidence="1">
    <location>
        <begin position="54"/>
        <end position="66"/>
    </location>
</feature>
<accession>A0A645G847</accession>